<keyword evidence="1" id="KW-1133">Transmembrane helix</keyword>
<proteinExistence type="predicted"/>
<accession>A0A1F7WNM0</accession>
<organism evidence="2 3">
    <name type="scientific">Candidatus Wallbacteria bacterium GWC2_49_35</name>
    <dbReference type="NCBI Taxonomy" id="1817813"/>
    <lineage>
        <taxon>Bacteria</taxon>
        <taxon>Candidatus Walliibacteriota</taxon>
    </lineage>
</organism>
<evidence type="ECO:0000313" key="3">
    <source>
        <dbReference type="Proteomes" id="UP000178735"/>
    </source>
</evidence>
<keyword evidence="1" id="KW-0472">Membrane</keyword>
<gene>
    <name evidence="2" type="ORF">A2008_06640</name>
</gene>
<sequence>MRFDFNKVFQILVTIVLIYVILILNTFYQGRPSLAQSSSYVSQSPEVPTFPVKITNLEQFSPKFVSAFSVNKENQFVVVDNLNRSIVFYEITWNGPTASIQVKANTGF</sequence>
<evidence type="ECO:0000256" key="1">
    <source>
        <dbReference type="SAM" id="Phobius"/>
    </source>
</evidence>
<reference evidence="2 3" key="1">
    <citation type="journal article" date="2016" name="Nat. Commun.">
        <title>Thousands of microbial genomes shed light on interconnected biogeochemical processes in an aquifer system.</title>
        <authorList>
            <person name="Anantharaman K."/>
            <person name="Brown C.T."/>
            <person name="Hug L.A."/>
            <person name="Sharon I."/>
            <person name="Castelle C.J."/>
            <person name="Probst A.J."/>
            <person name="Thomas B.C."/>
            <person name="Singh A."/>
            <person name="Wilkins M.J."/>
            <person name="Karaoz U."/>
            <person name="Brodie E.L."/>
            <person name="Williams K.H."/>
            <person name="Hubbard S.S."/>
            <person name="Banfield J.F."/>
        </authorList>
    </citation>
    <scope>NUCLEOTIDE SEQUENCE [LARGE SCALE GENOMIC DNA]</scope>
</reference>
<name>A0A1F7WNM0_9BACT</name>
<protein>
    <submittedName>
        <fullName evidence="2">Uncharacterized protein</fullName>
    </submittedName>
</protein>
<dbReference type="Proteomes" id="UP000178735">
    <property type="component" value="Unassembled WGS sequence"/>
</dbReference>
<dbReference type="AlphaFoldDB" id="A0A1F7WNM0"/>
<feature type="transmembrane region" description="Helical" evidence="1">
    <location>
        <begin position="7"/>
        <end position="28"/>
    </location>
</feature>
<evidence type="ECO:0000313" key="2">
    <source>
        <dbReference type="EMBL" id="OGM03615.1"/>
    </source>
</evidence>
<dbReference type="EMBL" id="MGFH01000160">
    <property type="protein sequence ID" value="OGM03615.1"/>
    <property type="molecule type" value="Genomic_DNA"/>
</dbReference>
<comment type="caution">
    <text evidence="2">The sequence shown here is derived from an EMBL/GenBank/DDBJ whole genome shotgun (WGS) entry which is preliminary data.</text>
</comment>
<keyword evidence="1" id="KW-0812">Transmembrane</keyword>
<dbReference type="STRING" id="1817813.A2008_06640"/>